<feature type="transmembrane region" description="Helical" evidence="7">
    <location>
        <begin position="324"/>
        <end position="348"/>
    </location>
</feature>
<keyword evidence="9" id="KW-1185">Reference proteome</keyword>
<evidence type="ECO:0000256" key="2">
    <source>
        <dbReference type="ARBA" id="ARBA00022448"/>
    </source>
</evidence>
<reference evidence="8 9" key="1">
    <citation type="submission" date="2024-09" db="EMBL/GenBank/DDBJ databases">
        <authorList>
            <person name="Lee S.D."/>
        </authorList>
    </citation>
    <scope>NUCLEOTIDE SEQUENCE [LARGE SCALE GENOMIC DNA]</scope>
    <source>
        <strain evidence="8 9">N1-5</strain>
    </source>
</reference>
<protein>
    <submittedName>
        <fullName evidence="8">MFS transporter</fullName>
    </submittedName>
</protein>
<proteinExistence type="predicted"/>
<dbReference type="SUPFAM" id="SSF103473">
    <property type="entry name" value="MFS general substrate transporter"/>
    <property type="match status" value="1"/>
</dbReference>
<accession>A0ABV6UXF2</accession>
<keyword evidence="4 7" id="KW-0812">Transmembrane</keyword>
<dbReference type="RefSeq" id="WP_084715352.1">
    <property type="nucleotide sequence ID" value="NZ_JBHEZZ010000026.1"/>
</dbReference>
<evidence type="ECO:0000256" key="5">
    <source>
        <dbReference type="ARBA" id="ARBA00022989"/>
    </source>
</evidence>
<evidence type="ECO:0000313" key="8">
    <source>
        <dbReference type="EMBL" id="MFC1406072.1"/>
    </source>
</evidence>
<dbReference type="PANTHER" id="PTHR23517:SF2">
    <property type="entry name" value="MULTIDRUG RESISTANCE PROTEIN MDTH"/>
    <property type="match status" value="1"/>
</dbReference>
<dbReference type="Pfam" id="PF07690">
    <property type="entry name" value="MFS_1"/>
    <property type="match status" value="1"/>
</dbReference>
<feature type="transmembrane region" description="Helical" evidence="7">
    <location>
        <begin position="224"/>
        <end position="245"/>
    </location>
</feature>
<evidence type="ECO:0000256" key="3">
    <source>
        <dbReference type="ARBA" id="ARBA00022475"/>
    </source>
</evidence>
<dbReference type="PANTHER" id="PTHR23517">
    <property type="entry name" value="RESISTANCE PROTEIN MDTM, PUTATIVE-RELATED-RELATED"/>
    <property type="match status" value="1"/>
</dbReference>
<name>A0ABV6UXF2_9ACTN</name>
<evidence type="ECO:0000256" key="7">
    <source>
        <dbReference type="SAM" id="Phobius"/>
    </source>
</evidence>
<dbReference type="Proteomes" id="UP001592528">
    <property type="component" value="Unassembled WGS sequence"/>
</dbReference>
<gene>
    <name evidence="8" type="ORF">ACEZDJ_32740</name>
</gene>
<evidence type="ECO:0000256" key="1">
    <source>
        <dbReference type="ARBA" id="ARBA00004651"/>
    </source>
</evidence>
<feature type="transmembrane region" description="Helical" evidence="7">
    <location>
        <begin position="266"/>
        <end position="294"/>
    </location>
</feature>
<feature type="transmembrane region" description="Helical" evidence="7">
    <location>
        <begin position="121"/>
        <end position="141"/>
    </location>
</feature>
<comment type="subcellular location">
    <subcellularLocation>
        <location evidence="1">Cell membrane</location>
        <topology evidence="1">Multi-pass membrane protein</topology>
    </subcellularLocation>
</comment>
<keyword evidence="2" id="KW-0813">Transport</keyword>
<dbReference type="Gene3D" id="1.20.1250.20">
    <property type="entry name" value="MFS general substrate transporter like domains"/>
    <property type="match status" value="1"/>
</dbReference>
<comment type="caution">
    <text evidence="8">The sequence shown here is derived from an EMBL/GenBank/DDBJ whole genome shotgun (WGS) entry which is preliminary data.</text>
</comment>
<organism evidence="8 9">
    <name type="scientific">Streptacidiphilus cavernicola</name>
    <dbReference type="NCBI Taxonomy" id="3342716"/>
    <lineage>
        <taxon>Bacteria</taxon>
        <taxon>Bacillati</taxon>
        <taxon>Actinomycetota</taxon>
        <taxon>Actinomycetes</taxon>
        <taxon>Kitasatosporales</taxon>
        <taxon>Streptomycetaceae</taxon>
        <taxon>Streptacidiphilus</taxon>
    </lineage>
</organism>
<feature type="transmembrane region" description="Helical" evidence="7">
    <location>
        <begin position="355"/>
        <end position="373"/>
    </location>
</feature>
<dbReference type="EMBL" id="JBHEZZ010000026">
    <property type="protein sequence ID" value="MFC1406072.1"/>
    <property type="molecule type" value="Genomic_DNA"/>
</dbReference>
<feature type="transmembrane region" description="Helical" evidence="7">
    <location>
        <begin position="153"/>
        <end position="171"/>
    </location>
</feature>
<keyword evidence="6 7" id="KW-0472">Membrane</keyword>
<feature type="transmembrane region" description="Helical" evidence="7">
    <location>
        <begin position="33"/>
        <end position="53"/>
    </location>
</feature>
<dbReference type="InterPro" id="IPR050171">
    <property type="entry name" value="MFS_Transporters"/>
</dbReference>
<evidence type="ECO:0000313" key="9">
    <source>
        <dbReference type="Proteomes" id="UP001592528"/>
    </source>
</evidence>
<keyword evidence="3" id="KW-1003">Cell membrane</keyword>
<keyword evidence="5 7" id="KW-1133">Transmembrane helix</keyword>
<evidence type="ECO:0000256" key="6">
    <source>
        <dbReference type="ARBA" id="ARBA00023136"/>
    </source>
</evidence>
<dbReference type="InterPro" id="IPR036259">
    <property type="entry name" value="MFS_trans_sf"/>
</dbReference>
<sequence length="401" mass="41626">MTLASSTGKGIFLTSGVLYFTRAARIPAQEVGIGLSAAGIASVVAGICAGYLSDRRGPRAVLMGSLLLGALATAAFLPVHGFWAFLLVVVAATSAQSSLLVARGPIINHLAEGRPQELRAYIRSVTNIGISVGAALAGWAAQADTVGTYRQLVLVNCGCFLAAAALAFRIPRMAPIRQTTEGPRWTALRDRPYLTLALLDGVLSIQYRVLTVAVPLWIVGATSAPRWAVSAAVVLNTVIVILFQVRASRRVDSLRAAALTLRRSGCAFLLACAAMAWASGIPPTAALVVLGAAVAVHSVGELWQAAGGFEVSNVLAPEHALGQYLGVFGVGMGLAESFGPALLTWLCIGWGKPGWFVLGALFLAAGLGAPRAVRWAEATRGLYTPQDELGAAPQTPRVPAG</sequence>
<feature type="transmembrane region" description="Helical" evidence="7">
    <location>
        <begin position="192"/>
        <end position="218"/>
    </location>
</feature>
<dbReference type="InterPro" id="IPR011701">
    <property type="entry name" value="MFS"/>
</dbReference>
<evidence type="ECO:0000256" key="4">
    <source>
        <dbReference type="ARBA" id="ARBA00022692"/>
    </source>
</evidence>